<dbReference type="RefSeq" id="WP_133109134.1">
    <property type="nucleotide sequence ID" value="NZ_SMNA01000009.1"/>
</dbReference>
<accession>A0ABY2E124</accession>
<evidence type="ECO:0000313" key="3">
    <source>
        <dbReference type="EMBL" id="TDE90419.1"/>
    </source>
</evidence>
<comment type="caution">
    <text evidence="3">The sequence shown here is derived from an EMBL/GenBank/DDBJ whole genome shotgun (WGS) entry which is preliminary data.</text>
</comment>
<dbReference type="EMBL" id="SMNA01000009">
    <property type="protein sequence ID" value="TDE90419.1"/>
    <property type="molecule type" value="Genomic_DNA"/>
</dbReference>
<feature type="transmembrane region" description="Helical" evidence="2">
    <location>
        <begin position="557"/>
        <end position="579"/>
    </location>
</feature>
<evidence type="ECO:0000313" key="4">
    <source>
        <dbReference type="Proteomes" id="UP000504882"/>
    </source>
</evidence>
<evidence type="ECO:0008006" key="5">
    <source>
        <dbReference type="Google" id="ProtNLM"/>
    </source>
</evidence>
<keyword evidence="2" id="KW-1133">Transmembrane helix</keyword>
<protein>
    <recommendedName>
        <fullName evidence="5">Zinc ribbon domain-containing protein</fullName>
    </recommendedName>
</protein>
<dbReference type="Proteomes" id="UP000504882">
    <property type="component" value="Unassembled WGS sequence"/>
</dbReference>
<feature type="region of interest" description="Disordered" evidence="1">
    <location>
        <begin position="57"/>
        <end position="99"/>
    </location>
</feature>
<feature type="transmembrane region" description="Helical" evidence="2">
    <location>
        <begin position="668"/>
        <end position="686"/>
    </location>
</feature>
<name>A0ABY2E124_9MICO</name>
<keyword evidence="2" id="KW-0812">Transmembrane</keyword>
<feature type="transmembrane region" description="Helical" evidence="2">
    <location>
        <begin position="599"/>
        <end position="625"/>
    </location>
</feature>
<keyword evidence="4" id="KW-1185">Reference proteome</keyword>
<evidence type="ECO:0000256" key="1">
    <source>
        <dbReference type="SAM" id="MobiDB-lite"/>
    </source>
</evidence>
<reference evidence="3 4" key="1">
    <citation type="submission" date="2019-03" db="EMBL/GenBank/DDBJ databases">
        <title>Genomic features of bacteria from cold environments.</title>
        <authorList>
            <person name="Shen L."/>
        </authorList>
    </citation>
    <scope>NUCLEOTIDE SEQUENCE [LARGE SCALE GENOMIC DNA]</scope>
    <source>
        <strain evidence="4">T3246-1</strain>
    </source>
</reference>
<evidence type="ECO:0000256" key="2">
    <source>
        <dbReference type="SAM" id="Phobius"/>
    </source>
</evidence>
<keyword evidence="2" id="KW-0472">Membrane</keyword>
<gene>
    <name evidence="3" type="ORF">EXU48_18395</name>
</gene>
<feature type="transmembrane region" description="Helical" evidence="2">
    <location>
        <begin position="637"/>
        <end position="656"/>
    </location>
</feature>
<organism evidence="3 4">
    <name type="scientific">Occultella glacieicola</name>
    <dbReference type="NCBI Taxonomy" id="2518684"/>
    <lineage>
        <taxon>Bacteria</taxon>
        <taxon>Bacillati</taxon>
        <taxon>Actinomycetota</taxon>
        <taxon>Actinomycetes</taxon>
        <taxon>Micrococcales</taxon>
        <taxon>Ruaniaceae</taxon>
        <taxon>Occultella</taxon>
    </lineage>
</organism>
<proteinExistence type="predicted"/>
<sequence>MSEHVCENCGARNAPTAQFCHSCDDYLGWDRGTGTLGGEPLAGTTGHAVDTVVTQVSLPPLGDPHPTAVPPGVGTAPGSTAHSGGSARPPSAGARTDGAVHVPDPVIEPATVRPESLAVTIVGPEATATLTVFNTSTVVDGYLVEAESTPPWLTLGHDEVNLLPQQSGELVLRLTTRPGVLVFAQRLHLRLAVRSRADPTRTTPVDLALTVPPAGPPATLATRPTLVRLKDATRGAFMLQLDNRRANYPQTFRLSGSDPESVVRFAFSPELVQVPPGQLVEAEAQFRAPAPEPGRELNRQLTITATNDSGPITAVVGLTQVTTPAPVDAPITMRLEPSRLTIVNATTAEFAVRIDNRGGHRAVGLVLGGRDPANQLAFSLVPQRVNALPGQVTTVTGRVQTGPIGRGEAVSRPFTIVASDGVRDIEAPGVLEVSASPAPLTSAALRIRPRNLTRADDRQGTFVLEVDNTRGQEHLQVRLAGSDAHGMTGFVFDPPAISVPPHAVGTVRLRVDSPRPPMGETVTRELQISASDGAGSIGVEAAFTQVSSDRRPLVKNLLVLLGTAFVIVGALLPWGTLNLDPSLSGLDQINLVVRNLDQALPLILVVEAGLRVLLALLALVMAFGLNGRSGGTIRRTALLILLLSVGYVITLATGQVDALGGLSGLAPGIFAVWLGALLGYIGGVLARSR</sequence>